<dbReference type="SFLD" id="SFLDG01129">
    <property type="entry name" value="C1.5:_HAD__Beta-PGM__Phosphata"/>
    <property type="match status" value="1"/>
</dbReference>
<dbReference type="PANTHER" id="PTHR43434">
    <property type="entry name" value="PHOSPHOGLYCOLATE PHOSPHATASE"/>
    <property type="match status" value="1"/>
</dbReference>
<dbReference type="EMBL" id="PP542043">
    <property type="protein sequence ID" value="XDO02060.1"/>
    <property type="molecule type" value="Genomic_DNA"/>
</dbReference>
<dbReference type="InterPro" id="IPR023198">
    <property type="entry name" value="PGP-like_dom2"/>
</dbReference>
<dbReference type="GO" id="GO:0006281">
    <property type="term" value="P:DNA repair"/>
    <property type="evidence" value="ECO:0007669"/>
    <property type="project" value="TreeGrafter"/>
</dbReference>
<dbReference type="SUPFAM" id="SSF56784">
    <property type="entry name" value="HAD-like"/>
    <property type="match status" value="1"/>
</dbReference>
<evidence type="ECO:0000313" key="1">
    <source>
        <dbReference type="EMBL" id="XDO02060.1"/>
    </source>
</evidence>
<dbReference type="Pfam" id="PF00702">
    <property type="entry name" value="Hydrolase"/>
    <property type="match status" value="1"/>
</dbReference>
<name>A0AB39JDV8_9VIRU</name>
<protein>
    <submittedName>
        <fullName evidence="1">Phosphonatase-Like Hydrolase</fullName>
    </submittedName>
</protein>
<dbReference type="Gene3D" id="1.10.150.240">
    <property type="entry name" value="Putative phosphatase, domain 2"/>
    <property type="match status" value="1"/>
</dbReference>
<sequence>MIYRKPFNIYTYNTIFSVKTKLMVFDMAGTTVNENGIVYKTLFKTLNQYGLSVTEKDIEKWHGSNKYHALEHFLYNSFNNTEINHRNYELEKNTLNKLFDHNLKVEYFEKSNISLIDESMPELFNNLRSQGIKIALNTGYSKEIQENIINKLHMNEFIDGYISSEDVKYGRPYPYMIHKLMEQFEIESSKEVIKLGDTVNDILEGKNANCYTIGVLSGADDHNKLYKSNYLLDSVMNLYYEK</sequence>
<accession>A0AB39JDV8</accession>
<dbReference type="Gene3D" id="3.40.50.1000">
    <property type="entry name" value="HAD superfamily/HAD-like"/>
    <property type="match status" value="1"/>
</dbReference>
<proteinExistence type="predicted"/>
<organism evidence="1">
    <name type="scientific">Florenciella sp. virus SA2</name>
    <dbReference type="NCBI Taxonomy" id="3240092"/>
    <lineage>
        <taxon>Viruses</taxon>
    </lineage>
</organism>
<dbReference type="GO" id="GO:0008967">
    <property type="term" value="F:phosphoglycolate phosphatase activity"/>
    <property type="evidence" value="ECO:0007669"/>
    <property type="project" value="TreeGrafter"/>
</dbReference>
<gene>
    <name evidence="1" type="ORF">FloV-SA2_00241</name>
</gene>
<keyword evidence="1" id="KW-0378">Hydrolase</keyword>
<dbReference type="InterPro" id="IPR036412">
    <property type="entry name" value="HAD-like_sf"/>
</dbReference>
<dbReference type="InterPro" id="IPR050155">
    <property type="entry name" value="HAD-like_hydrolase_sf"/>
</dbReference>
<dbReference type="SFLD" id="SFLDS00003">
    <property type="entry name" value="Haloacid_Dehalogenase"/>
    <property type="match status" value="1"/>
</dbReference>
<reference evidence="1" key="1">
    <citation type="submission" date="2024-03" db="EMBL/GenBank/DDBJ databases">
        <title>Eukaryotic viruses encode the ribosomal protein eL40.</title>
        <authorList>
            <person name="Thomy J."/>
            <person name="Schvarcz C.R."/>
            <person name="McBeain K.A."/>
            <person name="Edwards K.F."/>
            <person name="Steward G.F."/>
        </authorList>
    </citation>
    <scope>NUCLEOTIDE SEQUENCE</scope>
    <source>
        <strain evidence="1">FloV-SA2</strain>
    </source>
</reference>
<dbReference type="PANTHER" id="PTHR43434:SF19">
    <property type="entry name" value="PHOSPHONOACETALDEHYDE HYDROLASE"/>
    <property type="match status" value="1"/>
</dbReference>
<dbReference type="InterPro" id="IPR023214">
    <property type="entry name" value="HAD_sf"/>
</dbReference>